<comment type="cofactor">
    <cofactor evidence="1">
        <name>Mn(2+)</name>
        <dbReference type="ChEBI" id="CHEBI:29035"/>
    </cofactor>
</comment>
<dbReference type="PANTHER" id="PTHR12318">
    <property type="entry name" value="TESTOSTERONE-REGULATED PROTEIN RP2"/>
    <property type="match status" value="1"/>
</dbReference>
<dbReference type="Gene3D" id="3.90.79.10">
    <property type="entry name" value="Nucleoside Triphosphate Pyrophosphohydrolase"/>
    <property type="match status" value="1"/>
</dbReference>
<proteinExistence type="inferred from homology"/>
<comment type="similarity">
    <text evidence="3">Belongs to the Nudix hydrolase family.</text>
</comment>
<evidence type="ECO:0000256" key="7">
    <source>
        <dbReference type="ARBA" id="ARBA00023211"/>
    </source>
</evidence>
<feature type="non-terminal residue" evidence="8">
    <location>
        <position position="1"/>
    </location>
</feature>
<dbReference type="AlphaFoldDB" id="A0A0B1SKH4"/>
<keyword evidence="5" id="KW-0378">Hydrolase</keyword>
<evidence type="ECO:0000256" key="4">
    <source>
        <dbReference type="ARBA" id="ARBA00022723"/>
    </source>
</evidence>
<evidence type="ECO:0000256" key="2">
    <source>
        <dbReference type="ARBA" id="ARBA00001946"/>
    </source>
</evidence>
<accession>A0A0B1SKH4</accession>
<keyword evidence="7" id="KW-0464">Manganese</keyword>
<evidence type="ECO:0000256" key="5">
    <source>
        <dbReference type="ARBA" id="ARBA00022801"/>
    </source>
</evidence>
<dbReference type="GO" id="GO:0005739">
    <property type="term" value="C:mitochondrion"/>
    <property type="evidence" value="ECO:0007669"/>
    <property type="project" value="TreeGrafter"/>
</dbReference>
<dbReference type="OrthoDB" id="1695362at2759"/>
<keyword evidence="9" id="KW-1185">Reference proteome</keyword>
<dbReference type="InterPro" id="IPR039121">
    <property type="entry name" value="NUDT19"/>
</dbReference>
<dbReference type="Proteomes" id="UP000053660">
    <property type="component" value="Unassembled WGS sequence"/>
</dbReference>
<dbReference type="PANTHER" id="PTHR12318:SF0">
    <property type="entry name" value="ACYL-COENZYME A DIPHOSPHATASE NUDT19"/>
    <property type="match status" value="1"/>
</dbReference>
<keyword evidence="6" id="KW-0460">Magnesium</keyword>
<evidence type="ECO:0000256" key="6">
    <source>
        <dbReference type="ARBA" id="ARBA00022842"/>
    </source>
</evidence>
<reference evidence="8 9" key="1">
    <citation type="submission" date="2014-03" db="EMBL/GenBank/DDBJ databases">
        <title>Draft genome of the hookworm Oesophagostomum dentatum.</title>
        <authorList>
            <person name="Mitreva M."/>
        </authorList>
    </citation>
    <scope>NUCLEOTIDE SEQUENCE [LARGE SCALE GENOMIC DNA]</scope>
    <source>
        <strain evidence="8 9">OD-Hann</strain>
    </source>
</reference>
<organism evidence="8 9">
    <name type="scientific">Oesophagostomum dentatum</name>
    <name type="common">Nodular worm</name>
    <dbReference type="NCBI Taxonomy" id="61180"/>
    <lineage>
        <taxon>Eukaryota</taxon>
        <taxon>Metazoa</taxon>
        <taxon>Ecdysozoa</taxon>
        <taxon>Nematoda</taxon>
        <taxon>Chromadorea</taxon>
        <taxon>Rhabditida</taxon>
        <taxon>Rhabditina</taxon>
        <taxon>Rhabditomorpha</taxon>
        <taxon>Strongyloidea</taxon>
        <taxon>Strongylidae</taxon>
        <taxon>Oesophagostomum</taxon>
    </lineage>
</organism>
<evidence type="ECO:0000256" key="3">
    <source>
        <dbReference type="ARBA" id="ARBA00005582"/>
    </source>
</evidence>
<evidence type="ECO:0008006" key="10">
    <source>
        <dbReference type="Google" id="ProtNLM"/>
    </source>
</evidence>
<gene>
    <name evidence="8" type="ORF">OESDEN_14840</name>
</gene>
<protein>
    <recommendedName>
        <fullName evidence="10">Nudix hydrolase domain-containing protein</fullName>
    </recommendedName>
</protein>
<dbReference type="EMBL" id="KN563912">
    <property type="protein sequence ID" value="KHJ85434.1"/>
    <property type="molecule type" value="Genomic_DNA"/>
</dbReference>
<dbReference type="GO" id="GO:0046872">
    <property type="term" value="F:metal ion binding"/>
    <property type="evidence" value="ECO:0007669"/>
    <property type="project" value="UniProtKB-KW"/>
</dbReference>
<comment type="cofactor">
    <cofactor evidence="2">
        <name>Mg(2+)</name>
        <dbReference type="ChEBI" id="CHEBI:18420"/>
    </cofactor>
</comment>
<evidence type="ECO:0000313" key="8">
    <source>
        <dbReference type="EMBL" id="KHJ85434.1"/>
    </source>
</evidence>
<name>A0A0B1SKH4_OESDE</name>
<evidence type="ECO:0000256" key="1">
    <source>
        <dbReference type="ARBA" id="ARBA00001936"/>
    </source>
</evidence>
<dbReference type="GO" id="GO:0016818">
    <property type="term" value="F:hydrolase activity, acting on acid anhydrides, in phosphorus-containing anhydrides"/>
    <property type="evidence" value="ECO:0007669"/>
    <property type="project" value="InterPro"/>
</dbReference>
<evidence type="ECO:0000313" key="9">
    <source>
        <dbReference type="Proteomes" id="UP000053660"/>
    </source>
</evidence>
<keyword evidence="4" id="KW-0479">Metal-binding</keyword>
<sequence length="237" mass="28052">WNLIVIQELFEETGLLIGQKETAATSKELEELQEKTKEDPTFFRQVCPSPPVNQLVEWNTWLTPSSYKQRYMTSFFLVDVDAHDLRANQRLKCARRRWFSIRGPIRRTACEKEGRDEVILPPPQVYELTRIAQTPSEQLRFCGNNVHIFCPQLIFWPHKEMISNVLPGDHLYIENDSFNQPTRNMTAEELRVDQDKPIHREEYKPQPLYGMCKLYMHNLSKKYAETLHQFEPDLDKL</sequence>